<dbReference type="STRING" id="70996.SE18_06715"/>
<dbReference type="EMBL" id="LGKP01000012">
    <property type="protein sequence ID" value="KPL90306.1"/>
    <property type="molecule type" value="Genomic_DNA"/>
</dbReference>
<gene>
    <name evidence="1" type="ORF">SE18_06715</name>
</gene>
<dbReference type="RefSeq" id="WP_054533663.1">
    <property type="nucleotide sequence ID" value="NZ_LGKP01000012.1"/>
</dbReference>
<proteinExistence type="predicted"/>
<keyword evidence="2" id="KW-1185">Reference proteome</keyword>
<evidence type="ECO:0000313" key="1">
    <source>
        <dbReference type="EMBL" id="KPL90306.1"/>
    </source>
</evidence>
<protein>
    <submittedName>
        <fullName evidence="1">Uncharacterized protein</fullName>
    </submittedName>
</protein>
<dbReference type="PATRIC" id="fig|70996.4.peg.4699"/>
<dbReference type="AlphaFoldDB" id="A0A0N8GSU9"/>
<dbReference type="Proteomes" id="UP000050277">
    <property type="component" value="Unassembled WGS sequence"/>
</dbReference>
<name>A0A0N8GSU9_9CHLR</name>
<reference evidence="1 2" key="1">
    <citation type="submission" date="2015-07" db="EMBL/GenBank/DDBJ databases">
        <title>Whole genome sequence of Herpetosiphon geysericola DSM 7119.</title>
        <authorList>
            <person name="Hemp J."/>
            <person name="Ward L.M."/>
            <person name="Pace L.A."/>
            <person name="Fischer W.W."/>
        </authorList>
    </citation>
    <scope>NUCLEOTIDE SEQUENCE [LARGE SCALE GENOMIC DNA]</scope>
    <source>
        <strain evidence="1 2">DSM 7119</strain>
    </source>
</reference>
<sequence>MSKHYPTTPDGRYFVVKQRLWRCSNPNLDPAERQRLVNQLMNARRAVGQAKRQQNQEAERAARAEVQRCKVALGERGPVWWNDQAPDYNRRLIKNTPYWDWFQAYESNRTVS</sequence>
<comment type="caution">
    <text evidence="1">The sequence shown here is derived from an EMBL/GenBank/DDBJ whole genome shotgun (WGS) entry which is preliminary data.</text>
</comment>
<organism evidence="1 2">
    <name type="scientific">Herpetosiphon geysericola</name>
    <dbReference type="NCBI Taxonomy" id="70996"/>
    <lineage>
        <taxon>Bacteria</taxon>
        <taxon>Bacillati</taxon>
        <taxon>Chloroflexota</taxon>
        <taxon>Chloroflexia</taxon>
        <taxon>Herpetosiphonales</taxon>
        <taxon>Herpetosiphonaceae</taxon>
        <taxon>Herpetosiphon</taxon>
    </lineage>
</organism>
<accession>A0A0N8GSU9</accession>
<dbReference type="OrthoDB" id="34459at2"/>
<evidence type="ECO:0000313" key="2">
    <source>
        <dbReference type="Proteomes" id="UP000050277"/>
    </source>
</evidence>